<reference evidence="3" key="1">
    <citation type="submission" date="2020-06" db="EMBL/GenBank/DDBJ databases">
        <title>Nostoc edaphicum CCNP1411 genome.</title>
        <authorList>
            <person name="Fidor A."/>
            <person name="Grabski M."/>
            <person name="Gawor J."/>
            <person name="Gromadka R."/>
            <person name="Wegrzyn G."/>
            <person name="Mazur-Marzec H."/>
        </authorList>
    </citation>
    <scope>NUCLEOTIDE SEQUENCE [LARGE SCALE GENOMIC DNA]</scope>
    <source>
        <strain evidence="3">CCNP1411</strain>
    </source>
</reference>
<dbReference type="Proteomes" id="UP000514713">
    <property type="component" value="Chromosome"/>
</dbReference>
<accession>A0A7D7LBM9</accession>
<dbReference type="Gene3D" id="3.40.630.30">
    <property type="match status" value="1"/>
</dbReference>
<gene>
    <name evidence="2" type="ORF">HUN01_06500</name>
</gene>
<dbReference type="GO" id="GO:0016747">
    <property type="term" value="F:acyltransferase activity, transferring groups other than amino-acyl groups"/>
    <property type="evidence" value="ECO:0007669"/>
    <property type="project" value="InterPro"/>
</dbReference>
<evidence type="ECO:0000313" key="3">
    <source>
        <dbReference type="Proteomes" id="UP000514713"/>
    </source>
</evidence>
<dbReference type="CDD" id="cd04301">
    <property type="entry name" value="NAT_SF"/>
    <property type="match status" value="1"/>
</dbReference>
<dbReference type="PROSITE" id="PS51186">
    <property type="entry name" value="GNAT"/>
    <property type="match status" value="1"/>
</dbReference>
<keyword evidence="2" id="KW-0808">Transferase</keyword>
<name>A0A7D7LBM9_9NOSO</name>
<protein>
    <submittedName>
        <fullName evidence="2">GNAT family N-acetyltransferase</fullName>
    </submittedName>
</protein>
<keyword evidence="3" id="KW-1185">Reference proteome</keyword>
<dbReference type="InterPro" id="IPR000182">
    <property type="entry name" value="GNAT_dom"/>
</dbReference>
<dbReference type="InterPro" id="IPR016181">
    <property type="entry name" value="Acyl_CoA_acyltransferase"/>
</dbReference>
<dbReference type="AlphaFoldDB" id="A0A7D7LBM9"/>
<dbReference type="RefSeq" id="WP_181930585.1">
    <property type="nucleotide sequence ID" value="NZ_CP054698.1"/>
</dbReference>
<sequence length="293" mass="33604">MIQYRFKQSFSDDPSLSHKLFDLMEVTFPGLSSLAECARKLGASWETASTPFIRFHDDIAITHVGVLEIPMQIMGQRLTVGGIHGVATRAEFRRRGYYREVMEEVLGYCDRDRIYETLVLTTPQPELYLPFGFRVIEEHIFKVKCNSTGSTDSFRTLNFTDIKDYTLLHRLLETRAPVSNIVGVVNEKPVFCFNEGSRTLYHAEDLDLIACMEIEDNRLHLFDLVTTQICSLKNILSKIPQPIEEVVIYFSPELLDVKDVQAFVHTFDETVLMVRGKFAAEGEKFMLPRSARC</sequence>
<feature type="domain" description="N-acetyltransferase" evidence="1">
    <location>
        <begin position="4"/>
        <end position="158"/>
    </location>
</feature>
<dbReference type="Pfam" id="PF13527">
    <property type="entry name" value="Acetyltransf_9"/>
    <property type="match status" value="1"/>
</dbReference>
<evidence type="ECO:0000259" key="1">
    <source>
        <dbReference type="PROSITE" id="PS51186"/>
    </source>
</evidence>
<dbReference type="SUPFAM" id="SSF55729">
    <property type="entry name" value="Acyl-CoA N-acyltransferases (Nat)"/>
    <property type="match status" value="1"/>
</dbReference>
<dbReference type="EMBL" id="CP054698">
    <property type="protein sequence ID" value="QMS87249.1"/>
    <property type="molecule type" value="Genomic_DNA"/>
</dbReference>
<organism evidence="2 3">
    <name type="scientific">Nostoc edaphicum CCNP1411</name>
    <dbReference type="NCBI Taxonomy" id="1472755"/>
    <lineage>
        <taxon>Bacteria</taxon>
        <taxon>Bacillati</taxon>
        <taxon>Cyanobacteriota</taxon>
        <taxon>Cyanophyceae</taxon>
        <taxon>Nostocales</taxon>
        <taxon>Nostocaceae</taxon>
        <taxon>Nostoc</taxon>
    </lineage>
</organism>
<evidence type="ECO:0000313" key="2">
    <source>
        <dbReference type="EMBL" id="QMS87249.1"/>
    </source>
</evidence>
<proteinExistence type="predicted"/>
<dbReference type="KEGG" id="ned:HUN01_06500"/>